<dbReference type="Pfam" id="PF13589">
    <property type="entry name" value="HATPase_c_3"/>
    <property type="match status" value="1"/>
</dbReference>
<dbReference type="GO" id="GO:0030983">
    <property type="term" value="F:mismatched DNA binding"/>
    <property type="evidence" value="ECO:0007669"/>
    <property type="project" value="InterPro"/>
</dbReference>
<dbReference type="GO" id="GO:0032300">
    <property type="term" value="C:mismatch repair complex"/>
    <property type="evidence" value="ECO:0007669"/>
    <property type="project" value="InterPro"/>
</dbReference>
<dbReference type="GO" id="GO:0140664">
    <property type="term" value="F:ATP-dependent DNA damage sensor activity"/>
    <property type="evidence" value="ECO:0007669"/>
    <property type="project" value="InterPro"/>
</dbReference>
<reference evidence="7 8" key="1">
    <citation type="submission" date="2015-06" db="EMBL/GenBank/DDBJ databases">
        <authorList>
            <person name="Wibberg Daniel"/>
        </authorList>
    </citation>
    <scope>NUCLEOTIDE SEQUENCE [LARGE SCALE GENOMIC DNA]</scope>
    <source>
        <strain evidence="7 8">T3/55T</strain>
    </source>
</reference>
<dbReference type="PANTHER" id="PTHR10073:SF12">
    <property type="entry name" value="DNA MISMATCH REPAIR PROTEIN MLH1"/>
    <property type="match status" value="1"/>
</dbReference>
<dbReference type="InterPro" id="IPR042121">
    <property type="entry name" value="MutL_C_regsub"/>
</dbReference>
<dbReference type="SUPFAM" id="SSF55874">
    <property type="entry name" value="ATPase domain of HSP90 chaperone/DNA topoisomerase II/histidine kinase"/>
    <property type="match status" value="1"/>
</dbReference>
<dbReference type="Gene3D" id="3.30.230.10">
    <property type="match status" value="1"/>
</dbReference>
<dbReference type="Gene3D" id="3.30.1540.20">
    <property type="entry name" value="MutL, C-terminal domain, dimerisation subdomain"/>
    <property type="match status" value="1"/>
</dbReference>
<dbReference type="InterPro" id="IPR036890">
    <property type="entry name" value="HATPase_C_sf"/>
</dbReference>
<dbReference type="InterPro" id="IPR013507">
    <property type="entry name" value="DNA_mismatch_S5_2-like"/>
</dbReference>
<dbReference type="GO" id="GO:0005524">
    <property type="term" value="F:ATP binding"/>
    <property type="evidence" value="ECO:0007669"/>
    <property type="project" value="InterPro"/>
</dbReference>
<keyword evidence="2 4" id="KW-0227">DNA damage</keyword>
<dbReference type="SUPFAM" id="SSF118116">
    <property type="entry name" value="DNA mismatch repair protein MutL"/>
    <property type="match status" value="1"/>
</dbReference>
<dbReference type="AlphaFoldDB" id="A0A0H5SH25"/>
<dbReference type="CDD" id="cd00782">
    <property type="entry name" value="MutL_Trans"/>
    <property type="match status" value="1"/>
</dbReference>
<evidence type="ECO:0000256" key="2">
    <source>
        <dbReference type="ARBA" id="ARBA00022763"/>
    </source>
</evidence>
<dbReference type="NCBIfam" id="TIGR00585">
    <property type="entry name" value="mutl"/>
    <property type="match status" value="1"/>
</dbReference>
<feature type="domain" description="MutL C-terminal dimerisation" evidence="5">
    <location>
        <begin position="497"/>
        <end position="642"/>
    </location>
</feature>
<feature type="domain" description="DNA mismatch repair protein S5" evidence="6">
    <location>
        <begin position="209"/>
        <end position="327"/>
    </location>
</feature>
<dbReference type="InterPro" id="IPR042120">
    <property type="entry name" value="MutL_C_dimsub"/>
</dbReference>
<dbReference type="Proteomes" id="UP000236497">
    <property type="component" value="Unassembled WGS sequence"/>
</dbReference>
<dbReference type="OrthoDB" id="9763467at2"/>
<evidence type="ECO:0000313" key="7">
    <source>
        <dbReference type="EMBL" id="CRZ34355.1"/>
    </source>
</evidence>
<organism evidence="7 8">
    <name type="scientific">Herbinix hemicellulosilytica</name>
    <dbReference type="NCBI Taxonomy" id="1564487"/>
    <lineage>
        <taxon>Bacteria</taxon>
        <taxon>Bacillati</taxon>
        <taxon>Bacillota</taxon>
        <taxon>Clostridia</taxon>
        <taxon>Lachnospirales</taxon>
        <taxon>Lachnospiraceae</taxon>
        <taxon>Herbinix</taxon>
    </lineage>
</organism>
<dbReference type="EMBL" id="CVTD020000015">
    <property type="protein sequence ID" value="CRZ34355.1"/>
    <property type="molecule type" value="Genomic_DNA"/>
</dbReference>
<dbReference type="InterPro" id="IPR014721">
    <property type="entry name" value="Ribsml_uS5_D2-typ_fold_subgr"/>
</dbReference>
<dbReference type="InterPro" id="IPR037198">
    <property type="entry name" value="MutL_C_sf"/>
</dbReference>
<dbReference type="FunFam" id="3.30.565.10:FF:000003">
    <property type="entry name" value="DNA mismatch repair endonuclease MutL"/>
    <property type="match status" value="1"/>
</dbReference>
<keyword evidence="3 4" id="KW-0234">DNA repair</keyword>
<sequence>MSLIRILDENTINQIAAGEVVERPRAVVKELIENSIDAKATAITVEIKEGGLSFIRITDNGTGIAKDDIPLAFMRHATSKIRTAEDLFDIKSLGFRGEALSSIAAVSQVELITKEPSSLNGYRYIIEGGEEKSLEEIGCPDGTTIIVRNLFFNTPARRKFLKSAKTEAGYINDLMEKLIMSHPGISFRFIVNNKLILQSSGNNNIKDVLYQIYGRDISKELLYVKHFAGDVKVSGFIGKPTISRGNRNFMNYFINGRYIKNYIITKAIEDAYKPYMMQHKYPFTSLYYEIDPSLLDVNVHPQKLELKLKNSDDVYEITCKIIKETLAGKELIPHISLTEEKAPEVPAAKKLPEPFEKNRLSQLKALETLANHDNTINHNLSDMSKPVYGYIQPDMTNNDISGESGKNHKLSGLYPNNHDILPANSADNLVKDGDNYTGSDKTKENNNYQTYAQRDICNLSDKQNMISDAKQLDLFAENDDITEAPFLSVKAAANHKIIGQVFSTYWLVEYKNDLYIIDQHAAHEKVLYERIIAAARENRHTSQMLMPPIVLTLSLAEQEAISAHEEVLKKLGYEIEHFGGNEFSLRAVPADLYNLSDKDLFLEFVDELTQEISSLRQPRPESVLEKTASLACKAAVKANHEFSFEEASSLINELLTLENPYNCPHGRPVIISMSKYELEKKFKRIV</sequence>
<dbReference type="InterPro" id="IPR014790">
    <property type="entry name" value="MutL_C"/>
</dbReference>
<dbReference type="SMART" id="SM00853">
    <property type="entry name" value="MutL_C"/>
    <property type="match status" value="1"/>
</dbReference>
<evidence type="ECO:0000256" key="3">
    <source>
        <dbReference type="ARBA" id="ARBA00023204"/>
    </source>
</evidence>
<dbReference type="InterPro" id="IPR038973">
    <property type="entry name" value="MutL/Mlh/Pms-like"/>
</dbReference>
<evidence type="ECO:0000256" key="4">
    <source>
        <dbReference type="HAMAP-Rule" id="MF_00149"/>
    </source>
</evidence>
<evidence type="ECO:0000256" key="1">
    <source>
        <dbReference type="ARBA" id="ARBA00006082"/>
    </source>
</evidence>
<dbReference type="PANTHER" id="PTHR10073">
    <property type="entry name" value="DNA MISMATCH REPAIR PROTEIN MLH, PMS, MUTL"/>
    <property type="match status" value="1"/>
</dbReference>
<dbReference type="InterPro" id="IPR002099">
    <property type="entry name" value="MutL/Mlh/PMS"/>
</dbReference>
<dbReference type="CDD" id="cd16926">
    <property type="entry name" value="HATPase_MutL-MLH-PMS-like"/>
    <property type="match status" value="1"/>
</dbReference>
<evidence type="ECO:0000313" key="8">
    <source>
        <dbReference type="Proteomes" id="UP000236497"/>
    </source>
</evidence>
<dbReference type="RefSeq" id="WP_103202475.1">
    <property type="nucleotide sequence ID" value="NZ_CVTD020000015.1"/>
</dbReference>
<dbReference type="Gene3D" id="3.30.565.10">
    <property type="entry name" value="Histidine kinase-like ATPase, C-terminal domain"/>
    <property type="match status" value="1"/>
</dbReference>
<dbReference type="Gene3D" id="3.30.1370.100">
    <property type="entry name" value="MutL, C-terminal domain, regulatory subdomain"/>
    <property type="match status" value="1"/>
</dbReference>
<dbReference type="GO" id="GO:0016887">
    <property type="term" value="F:ATP hydrolysis activity"/>
    <property type="evidence" value="ECO:0007669"/>
    <property type="project" value="InterPro"/>
</dbReference>
<dbReference type="SUPFAM" id="SSF54211">
    <property type="entry name" value="Ribosomal protein S5 domain 2-like"/>
    <property type="match status" value="1"/>
</dbReference>
<accession>A0A0H5SH25</accession>
<comment type="function">
    <text evidence="4">This protein is involved in the repair of mismatches in DNA. It is required for dam-dependent methyl-directed DNA mismatch repair. May act as a 'molecular matchmaker', a protein that promotes the formation of a stable complex between two or more DNA-binding proteins in an ATP-dependent manner without itself being part of a final effector complex.</text>
</comment>
<evidence type="ECO:0000259" key="5">
    <source>
        <dbReference type="SMART" id="SM00853"/>
    </source>
</evidence>
<dbReference type="GO" id="GO:0006298">
    <property type="term" value="P:mismatch repair"/>
    <property type="evidence" value="ECO:0007669"/>
    <property type="project" value="UniProtKB-UniRule"/>
</dbReference>
<name>A0A0H5SH25_HERHM</name>
<dbReference type="InterPro" id="IPR020667">
    <property type="entry name" value="DNA_mismatch_repair_MutL"/>
</dbReference>
<proteinExistence type="inferred from homology"/>
<dbReference type="Pfam" id="PF08676">
    <property type="entry name" value="MutL_C"/>
    <property type="match status" value="1"/>
</dbReference>
<protein>
    <recommendedName>
        <fullName evidence="4">DNA mismatch repair protein MutL</fullName>
    </recommendedName>
</protein>
<dbReference type="SMART" id="SM01340">
    <property type="entry name" value="DNA_mis_repair"/>
    <property type="match status" value="1"/>
</dbReference>
<dbReference type="HAMAP" id="MF_00149">
    <property type="entry name" value="DNA_mis_repair"/>
    <property type="match status" value="1"/>
</dbReference>
<comment type="similarity">
    <text evidence="1 4">Belongs to the DNA mismatch repair MutL/HexB family.</text>
</comment>
<keyword evidence="8" id="KW-1185">Reference proteome</keyword>
<dbReference type="PROSITE" id="PS00058">
    <property type="entry name" value="DNA_MISMATCH_REPAIR_1"/>
    <property type="match status" value="1"/>
</dbReference>
<dbReference type="InterPro" id="IPR014762">
    <property type="entry name" value="DNA_mismatch_repair_CS"/>
</dbReference>
<gene>
    <name evidence="4" type="primary">mutL</name>
    <name evidence="7" type="ORF">HHT355_1153</name>
</gene>
<evidence type="ECO:0000259" key="6">
    <source>
        <dbReference type="SMART" id="SM01340"/>
    </source>
</evidence>
<dbReference type="Pfam" id="PF01119">
    <property type="entry name" value="DNA_mis_repair"/>
    <property type="match status" value="1"/>
</dbReference>
<dbReference type="InterPro" id="IPR020568">
    <property type="entry name" value="Ribosomal_Su5_D2-typ_SF"/>
</dbReference>